<feature type="region of interest" description="Disordered" evidence="2">
    <location>
        <begin position="117"/>
        <end position="173"/>
    </location>
</feature>
<evidence type="ECO:0000256" key="2">
    <source>
        <dbReference type="SAM" id="MobiDB-lite"/>
    </source>
</evidence>
<evidence type="ECO:0000259" key="4">
    <source>
        <dbReference type="PROSITE" id="PS51670"/>
    </source>
</evidence>
<dbReference type="WBParaSite" id="TMUE_2000008682.2">
    <property type="protein sequence ID" value="TMUE_2000008682.2"/>
    <property type="gene ID" value="WBGene00293156"/>
</dbReference>
<dbReference type="STRING" id="70415.A0A5S6QP91"/>
<feature type="domain" description="ShKT" evidence="4">
    <location>
        <begin position="322"/>
        <end position="356"/>
    </location>
</feature>
<name>A0A5S6QP91_TRIMR</name>
<feature type="region of interest" description="Disordered" evidence="2">
    <location>
        <begin position="203"/>
        <end position="242"/>
    </location>
</feature>
<accession>A0A5S6QP91</accession>
<keyword evidence="1" id="KW-1015">Disulfide bond</keyword>
<dbReference type="WBParaSite" id="TMUE_2000008682.1">
    <property type="protein sequence ID" value="TMUE_2000008682.1"/>
    <property type="gene ID" value="WBGene00293156"/>
</dbReference>
<dbReference type="Proteomes" id="UP000046395">
    <property type="component" value="Unassembled WGS sequence"/>
</dbReference>
<reference evidence="6" key="2">
    <citation type="submission" date="2019-12" db="UniProtKB">
        <authorList>
            <consortium name="WormBaseParasite"/>
        </authorList>
    </citation>
    <scope>IDENTIFICATION</scope>
</reference>
<protein>
    <submittedName>
        <fullName evidence="6">ShKT domain-containing protein</fullName>
    </submittedName>
</protein>
<comment type="caution">
    <text evidence="1">Lacks conserved residue(s) required for the propagation of feature annotation.</text>
</comment>
<feature type="domain" description="ShKT" evidence="4">
    <location>
        <begin position="371"/>
        <end position="405"/>
    </location>
</feature>
<dbReference type="AlphaFoldDB" id="A0A5S6QP91"/>
<feature type="compositionally biased region" description="Low complexity" evidence="2">
    <location>
        <begin position="232"/>
        <end position="242"/>
    </location>
</feature>
<feature type="compositionally biased region" description="Acidic residues" evidence="2">
    <location>
        <begin position="215"/>
        <end position="224"/>
    </location>
</feature>
<evidence type="ECO:0000313" key="5">
    <source>
        <dbReference type="Proteomes" id="UP000046395"/>
    </source>
</evidence>
<keyword evidence="5" id="KW-1185">Reference proteome</keyword>
<dbReference type="PROSITE" id="PS51670">
    <property type="entry name" value="SHKT"/>
    <property type="match status" value="2"/>
</dbReference>
<feature type="chain" id="PRO_5044624338" evidence="3">
    <location>
        <begin position="22"/>
        <end position="409"/>
    </location>
</feature>
<dbReference type="InterPro" id="IPR003582">
    <property type="entry name" value="ShKT_dom"/>
</dbReference>
<proteinExistence type="predicted"/>
<dbReference type="Pfam" id="PF01549">
    <property type="entry name" value="ShK"/>
    <property type="match status" value="2"/>
</dbReference>
<dbReference type="SMART" id="SM00254">
    <property type="entry name" value="ShKT"/>
    <property type="match status" value="2"/>
</dbReference>
<sequence length="409" mass="44635">MRWDWTVVFFQCFLINRLAHCLPVNSLLQIDLEQCFPPEGRVWKRPDPIACGTVQCKFPLFCAVNANDDTDMECHKVTDACLKVIPINSLLGEVEEAASPKKEKALLSGRVKIEKDTDLEPVTAKPIGNPPSRRGSSVRNVASSNQLSATSSQKPSCEAGKCDDSSNLPMIRNGTEDDIQKSMQSIVVSEDGENCDEVMNTEVSSNHETANNTDEANDMDDTALDEGSGQMEPAGEASPGSAASINDVDVAATLSEEQVVALTSIKAESIASTTNLPTKDSDPVELQNQEKRVRLTTLPPRSTISKNESTASSKKVSKLDHCLDGAAFCSFWATMGECDRNPFWMKPNCQKSCRSCGVTVADVNKLESPGCRNNHELCQFWKSIKECEKNFAWMSVHCAASCNTCPPKI</sequence>
<feature type="disulfide bond" evidence="1">
    <location>
        <begin position="371"/>
        <end position="405"/>
    </location>
</feature>
<evidence type="ECO:0000256" key="1">
    <source>
        <dbReference type="PROSITE-ProRule" id="PRU01005"/>
    </source>
</evidence>
<evidence type="ECO:0000313" key="6">
    <source>
        <dbReference type="WBParaSite" id="TMUE_2000008682.1"/>
    </source>
</evidence>
<keyword evidence="3" id="KW-0732">Signal</keyword>
<feature type="signal peptide" evidence="3">
    <location>
        <begin position="1"/>
        <end position="21"/>
    </location>
</feature>
<reference evidence="5" key="1">
    <citation type="submission" date="2014-03" db="EMBL/GenBank/DDBJ databases">
        <title>The whipworm genome and dual-species transcriptomics of an intimate host-pathogen interaction.</title>
        <authorList>
            <person name="Foth B.J."/>
            <person name="Tsai I.J."/>
            <person name="Reid A.J."/>
            <person name="Bancroft A.J."/>
            <person name="Nichol S."/>
            <person name="Tracey A."/>
            <person name="Holroyd N."/>
            <person name="Cotton J.A."/>
            <person name="Stanley E.J."/>
            <person name="Zarowiecki M."/>
            <person name="Liu J.Z."/>
            <person name="Huckvale T."/>
            <person name="Cooper P.J."/>
            <person name="Grencis R.K."/>
            <person name="Berriman M."/>
        </authorList>
    </citation>
    <scope>NUCLEOTIDE SEQUENCE [LARGE SCALE GENOMIC DNA]</scope>
    <source>
        <strain evidence="5">Edinburgh</strain>
    </source>
</reference>
<feature type="disulfide bond" evidence="1">
    <location>
        <begin position="322"/>
        <end position="356"/>
    </location>
</feature>
<feature type="compositionally biased region" description="Polar residues" evidence="2">
    <location>
        <begin position="203"/>
        <end position="214"/>
    </location>
</feature>
<organism evidence="5 6">
    <name type="scientific">Trichuris muris</name>
    <name type="common">Mouse whipworm</name>
    <dbReference type="NCBI Taxonomy" id="70415"/>
    <lineage>
        <taxon>Eukaryota</taxon>
        <taxon>Metazoa</taxon>
        <taxon>Ecdysozoa</taxon>
        <taxon>Nematoda</taxon>
        <taxon>Enoplea</taxon>
        <taxon>Dorylaimia</taxon>
        <taxon>Trichinellida</taxon>
        <taxon>Trichuridae</taxon>
        <taxon>Trichuris</taxon>
    </lineage>
</organism>
<evidence type="ECO:0000256" key="3">
    <source>
        <dbReference type="SAM" id="SignalP"/>
    </source>
</evidence>
<feature type="compositionally biased region" description="Polar residues" evidence="2">
    <location>
        <begin position="134"/>
        <end position="155"/>
    </location>
</feature>